<dbReference type="InterPro" id="IPR008042">
    <property type="entry name" value="Retrotrans_Pao"/>
</dbReference>
<name>A0ABM3K620_BACDO</name>
<accession>A0ABM3K620</accession>
<proteinExistence type="predicted"/>
<dbReference type="RefSeq" id="XP_049316914.1">
    <property type="nucleotide sequence ID" value="XM_049460957.1"/>
</dbReference>
<reference evidence="2" key="1">
    <citation type="submission" date="2025-08" db="UniProtKB">
        <authorList>
            <consortium name="RefSeq"/>
        </authorList>
    </citation>
    <scope>IDENTIFICATION</scope>
    <source>
        <tissue evidence="2">Adult</tissue>
    </source>
</reference>
<organism evidence="1 2">
    <name type="scientific">Bactrocera dorsalis</name>
    <name type="common">Oriental fruit fly</name>
    <name type="synonym">Dacus dorsalis</name>
    <dbReference type="NCBI Taxonomy" id="27457"/>
    <lineage>
        <taxon>Eukaryota</taxon>
        <taxon>Metazoa</taxon>
        <taxon>Ecdysozoa</taxon>
        <taxon>Arthropoda</taxon>
        <taxon>Hexapoda</taxon>
        <taxon>Insecta</taxon>
        <taxon>Pterygota</taxon>
        <taxon>Neoptera</taxon>
        <taxon>Endopterygota</taxon>
        <taxon>Diptera</taxon>
        <taxon>Brachycera</taxon>
        <taxon>Muscomorpha</taxon>
        <taxon>Tephritoidea</taxon>
        <taxon>Tephritidae</taxon>
        <taxon>Bactrocera</taxon>
        <taxon>Bactrocera</taxon>
    </lineage>
</organism>
<dbReference type="Proteomes" id="UP001652620">
    <property type="component" value="Chromosome 6"/>
</dbReference>
<sequence>MRELWKHDVHWNDPLPNDVNAAWTKWRKQLPEIVKYAIPRYYFRNGAPLVLQLHIFVNASEDAFAAVAYIRSQSMSGEFDVAFVCAKTKCAPIKTLTVPRLELQAAVLGTRLMQCIRDEHSLNIKDCILWSDLKTVIKWIQSEHRRYKPFVQHRIAEILASTSISNWRWIPTKHNVADEATRANDCINFNPTARWSRGPPFLRQNEQAWPSEDITVSGNDEPDEELRPKFALVIVNLQKIVSNVPTEHIKVKKIPENIKLADPSFGVPGKIDLLLGADIFFDLLKEEKISIENVNYKLQNNKKCTMREALTTYKAQVPPALNESSILFSHIIKNRPNSQRNNINTNTNNSQANQALVNNNNTDIQVTNDAPKQNKQNTTNIIQTLPVSTATTDINNSFANNNANNNYNNSANNNIHETNYNTQNFIDSQNTNT</sequence>
<dbReference type="PANTHER" id="PTHR47331">
    <property type="entry name" value="PHD-TYPE DOMAIN-CONTAINING PROTEIN"/>
    <property type="match status" value="1"/>
</dbReference>
<dbReference type="GeneID" id="125779685"/>
<dbReference type="Pfam" id="PF05380">
    <property type="entry name" value="Peptidase_A17"/>
    <property type="match status" value="1"/>
</dbReference>
<keyword evidence="1" id="KW-1185">Reference proteome</keyword>
<gene>
    <name evidence="2" type="primary">LOC125779685</name>
</gene>
<evidence type="ECO:0000313" key="1">
    <source>
        <dbReference type="Proteomes" id="UP001652620"/>
    </source>
</evidence>
<protein>
    <submittedName>
        <fullName evidence="2">Mediator of RNA polymerase II transcription subunit 26</fullName>
    </submittedName>
</protein>
<evidence type="ECO:0000313" key="2">
    <source>
        <dbReference type="RefSeq" id="XP_049316914.1"/>
    </source>
</evidence>